<dbReference type="SUPFAM" id="SSF56300">
    <property type="entry name" value="Metallo-dependent phosphatases"/>
    <property type="match status" value="1"/>
</dbReference>
<organism evidence="5 6">
    <name type="scientific">Terricaulis silvestris</name>
    <dbReference type="NCBI Taxonomy" id="2686094"/>
    <lineage>
        <taxon>Bacteria</taxon>
        <taxon>Pseudomonadati</taxon>
        <taxon>Pseudomonadota</taxon>
        <taxon>Alphaproteobacteria</taxon>
        <taxon>Caulobacterales</taxon>
        <taxon>Caulobacteraceae</taxon>
        <taxon>Terricaulis</taxon>
    </lineage>
</organism>
<dbReference type="AlphaFoldDB" id="A0A6I6N0N3"/>
<dbReference type="Pfam" id="PF00149">
    <property type="entry name" value="Metallophos"/>
    <property type="match status" value="1"/>
</dbReference>
<dbReference type="CDD" id="cd07385">
    <property type="entry name" value="MPP_YkuE_C"/>
    <property type="match status" value="1"/>
</dbReference>
<sequence length="325" mass="35158">MPHPHLWPALVGAFVGIILLSLAAVWLVTRWKTLSKRRRWVLLSVLALVEVAYWLNVYAWFIEPNQLVVRHVEIVSEEWHGAPLRIAALSDTHVGSPHVDAARMGRIVQRVNELRPDLVVLLGDYAGSHEPEAQRSGRNQGEVLGGIATFAALRAPLGVVGVLGNHDVWYRRGTITRALEEAGVAALWNRNVVIGREGGDFVVAGLADDSTGDPDFSAALDGAEGHDTIVLSHSPDPFADMPRGPALMLAGHGHCGQVTIPLIGRPILPLRNKSYGCHLVEENGKRMYVSAGIGTSIVPVRFLNPPEIVLITIRPANAQPAIEGA</sequence>
<evidence type="ECO:0000256" key="1">
    <source>
        <dbReference type="ARBA" id="ARBA00022723"/>
    </source>
</evidence>
<dbReference type="PANTHER" id="PTHR31302">
    <property type="entry name" value="TRANSMEMBRANE PROTEIN WITH METALLOPHOSPHOESTERASE DOMAIN-RELATED"/>
    <property type="match status" value="1"/>
</dbReference>
<feature type="domain" description="Calcineurin-like phosphoesterase" evidence="4">
    <location>
        <begin position="84"/>
        <end position="254"/>
    </location>
</feature>
<dbReference type="Gene3D" id="3.60.21.10">
    <property type="match status" value="1"/>
</dbReference>
<accession>A0A6I6N0N3</accession>
<dbReference type="InterPro" id="IPR029052">
    <property type="entry name" value="Metallo-depent_PP-like"/>
</dbReference>
<evidence type="ECO:0000313" key="6">
    <source>
        <dbReference type="Proteomes" id="UP000431269"/>
    </source>
</evidence>
<dbReference type="EMBL" id="CP047045">
    <property type="protein sequence ID" value="QGZ96893.1"/>
    <property type="molecule type" value="Genomic_DNA"/>
</dbReference>
<feature type="transmembrane region" description="Helical" evidence="3">
    <location>
        <begin position="40"/>
        <end position="61"/>
    </location>
</feature>
<feature type="transmembrane region" description="Helical" evidence="3">
    <location>
        <begin position="6"/>
        <end position="28"/>
    </location>
</feature>
<dbReference type="PANTHER" id="PTHR31302:SF31">
    <property type="entry name" value="PHOSPHODIESTERASE YAEI"/>
    <property type="match status" value="1"/>
</dbReference>
<keyword evidence="3" id="KW-0472">Membrane</keyword>
<dbReference type="Proteomes" id="UP000431269">
    <property type="component" value="Chromosome"/>
</dbReference>
<dbReference type="GO" id="GO:0009245">
    <property type="term" value="P:lipid A biosynthetic process"/>
    <property type="evidence" value="ECO:0007669"/>
    <property type="project" value="TreeGrafter"/>
</dbReference>
<keyword evidence="6" id="KW-1185">Reference proteome</keyword>
<keyword evidence="2 5" id="KW-0378">Hydrolase</keyword>
<dbReference type="GO" id="GO:0016020">
    <property type="term" value="C:membrane"/>
    <property type="evidence" value="ECO:0007669"/>
    <property type="project" value="GOC"/>
</dbReference>
<reference evidence="6" key="1">
    <citation type="submission" date="2019-12" db="EMBL/GenBank/DDBJ databases">
        <title>Complete genome of Terracaulis silvestris 0127_4.</title>
        <authorList>
            <person name="Vieira S."/>
            <person name="Riedel T."/>
            <person name="Sproer C."/>
            <person name="Pascual J."/>
            <person name="Boedeker C."/>
            <person name="Overmann J."/>
        </authorList>
    </citation>
    <scope>NUCLEOTIDE SEQUENCE [LARGE SCALE GENOMIC DNA]</scope>
    <source>
        <strain evidence="6">0127_4</strain>
    </source>
</reference>
<evidence type="ECO:0000259" key="4">
    <source>
        <dbReference type="Pfam" id="PF00149"/>
    </source>
</evidence>
<dbReference type="InterPro" id="IPR051158">
    <property type="entry name" value="Metallophosphoesterase_sf"/>
</dbReference>
<dbReference type="RefSeq" id="WP_158767653.1">
    <property type="nucleotide sequence ID" value="NZ_CP047045.1"/>
</dbReference>
<keyword evidence="3" id="KW-1133">Transmembrane helix</keyword>
<evidence type="ECO:0000256" key="2">
    <source>
        <dbReference type="ARBA" id="ARBA00022801"/>
    </source>
</evidence>
<evidence type="ECO:0000313" key="5">
    <source>
        <dbReference type="EMBL" id="QGZ96893.1"/>
    </source>
</evidence>
<keyword evidence="1" id="KW-0479">Metal-binding</keyword>
<evidence type="ECO:0000256" key="3">
    <source>
        <dbReference type="SAM" id="Phobius"/>
    </source>
</evidence>
<gene>
    <name evidence="5" type="ORF">DSM104635_03758</name>
</gene>
<protein>
    <submittedName>
        <fullName evidence="5">Putative metallophosphoesterase</fullName>
        <ecNumber evidence="5">3.1.-.-</ecNumber>
    </submittedName>
</protein>
<dbReference type="EC" id="3.1.-.-" evidence="5"/>
<dbReference type="GO" id="GO:0008758">
    <property type="term" value="F:UDP-2,3-diacylglucosamine hydrolase activity"/>
    <property type="evidence" value="ECO:0007669"/>
    <property type="project" value="TreeGrafter"/>
</dbReference>
<dbReference type="InterPro" id="IPR004843">
    <property type="entry name" value="Calcineurin-like_PHP"/>
</dbReference>
<proteinExistence type="predicted"/>
<dbReference type="GO" id="GO:0046872">
    <property type="term" value="F:metal ion binding"/>
    <property type="evidence" value="ECO:0007669"/>
    <property type="project" value="UniProtKB-KW"/>
</dbReference>
<keyword evidence="3" id="KW-0812">Transmembrane</keyword>
<dbReference type="KEGG" id="tsv:DSM104635_03758"/>
<name>A0A6I6N0N3_9CAUL</name>